<comment type="caution">
    <text evidence="2">The sequence shown here is derived from an EMBL/GenBank/DDBJ whole genome shotgun (WGS) entry which is preliminary data.</text>
</comment>
<evidence type="ECO:0000313" key="3">
    <source>
        <dbReference type="Proteomes" id="UP001212841"/>
    </source>
</evidence>
<proteinExistence type="predicted"/>
<protein>
    <submittedName>
        <fullName evidence="2">Uncharacterized protein</fullName>
    </submittedName>
</protein>
<dbReference type="EMBL" id="JADGJD010002228">
    <property type="protein sequence ID" value="KAJ3033907.1"/>
    <property type="molecule type" value="Genomic_DNA"/>
</dbReference>
<feature type="compositionally biased region" description="Basic and acidic residues" evidence="1">
    <location>
        <begin position="349"/>
        <end position="365"/>
    </location>
</feature>
<feature type="region of interest" description="Disordered" evidence="1">
    <location>
        <begin position="315"/>
        <end position="371"/>
    </location>
</feature>
<evidence type="ECO:0000313" key="2">
    <source>
        <dbReference type="EMBL" id="KAJ3033907.1"/>
    </source>
</evidence>
<dbReference type="Proteomes" id="UP001212841">
    <property type="component" value="Unassembled WGS sequence"/>
</dbReference>
<organism evidence="2 3">
    <name type="scientific">Rhizophlyctis rosea</name>
    <dbReference type="NCBI Taxonomy" id="64517"/>
    <lineage>
        <taxon>Eukaryota</taxon>
        <taxon>Fungi</taxon>
        <taxon>Fungi incertae sedis</taxon>
        <taxon>Chytridiomycota</taxon>
        <taxon>Chytridiomycota incertae sedis</taxon>
        <taxon>Chytridiomycetes</taxon>
        <taxon>Rhizophlyctidales</taxon>
        <taxon>Rhizophlyctidaceae</taxon>
        <taxon>Rhizophlyctis</taxon>
    </lineage>
</organism>
<dbReference type="AlphaFoldDB" id="A0AAD5S2T6"/>
<feature type="compositionally biased region" description="Low complexity" evidence="1">
    <location>
        <begin position="329"/>
        <end position="346"/>
    </location>
</feature>
<accession>A0AAD5S2T6</accession>
<sequence length="371" mass="41334">MPSLSVEEVVMVGNAAELLQNSPLTENQLQILMKAAARALEVRKAKSFKSLTESDLQQILRLDIHNTASARHTHHPTLRLPDVTEFPSIPPSDQLKFQLGRLDRNWSWASEQGRRATIDAILGEALDVCNGWRAENPDEEPGSNGRTIRAYPQAWVKYPGVQGRVDYLLGHVKTEKLERAHIDGLMCAVEAKLDWPAGAWMQAVGSGGAVLRIRQKQGKSGPVFVILTNADSWQFFLIDDAGRTYSSGKPIQISPDETDPNLEIVLRWCRWFITAVIDIRPRTSLHDLFASFRGKMRQQVESHLFRMEGTLRKPESIPAYPQTTSNTAPLSPSSDTTDTSLSPLSSNGEKSDPEYLMDVDVREETGSEFSG</sequence>
<keyword evidence="3" id="KW-1185">Reference proteome</keyword>
<gene>
    <name evidence="2" type="ORF">HK097_004684</name>
</gene>
<evidence type="ECO:0000256" key="1">
    <source>
        <dbReference type="SAM" id="MobiDB-lite"/>
    </source>
</evidence>
<name>A0AAD5S2T6_9FUNG</name>
<reference evidence="2" key="1">
    <citation type="submission" date="2020-05" db="EMBL/GenBank/DDBJ databases">
        <title>Phylogenomic resolution of chytrid fungi.</title>
        <authorList>
            <person name="Stajich J.E."/>
            <person name="Amses K."/>
            <person name="Simmons R."/>
            <person name="Seto K."/>
            <person name="Myers J."/>
            <person name="Bonds A."/>
            <person name="Quandt C.A."/>
            <person name="Barry K."/>
            <person name="Liu P."/>
            <person name="Grigoriev I."/>
            <person name="Longcore J.E."/>
            <person name="James T.Y."/>
        </authorList>
    </citation>
    <scope>NUCLEOTIDE SEQUENCE</scope>
    <source>
        <strain evidence="2">JEL0318</strain>
    </source>
</reference>